<sequence length="120" mass="13137">MNGIEISPHGYTEAFGPNVSRILCQGTLVVNGRIPSQVRKELSAAVKANVLGRLRKDGLKPEIYFHPSHKNGAIDRQKREAAYAISCISKVVATPAHVREGIEQNGGDVLDYALNEMKRV</sequence>
<evidence type="ECO:0000313" key="1">
    <source>
        <dbReference type="EMBL" id="KAB0573405.1"/>
    </source>
</evidence>
<gene>
    <name evidence="1" type="ORF">F7Q93_02625</name>
</gene>
<comment type="caution">
    <text evidence="1">The sequence shown here is derived from an EMBL/GenBank/DDBJ whole genome shotgun (WGS) entry which is preliminary data.</text>
</comment>
<accession>A0A643F548</accession>
<protein>
    <submittedName>
        <fullName evidence="1">Uncharacterized protein</fullName>
    </submittedName>
</protein>
<name>A0A643F548_9HYPH</name>
<proteinExistence type="predicted"/>
<organism evidence="1">
    <name type="scientific">Brucella pituitosa</name>
    <dbReference type="NCBI Taxonomy" id="571256"/>
    <lineage>
        <taxon>Bacteria</taxon>
        <taxon>Pseudomonadati</taxon>
        <taxon>Pseudomonadota</taxon>
        <taxon>Alphaproteobacteria</taxon>
        <taxon>Hyphomicrobiales</taxon>
        <taxon>Brucellaceae</taxon>
        <taxon>Brucella/Ochrobactrum group</taxon>
        <taxon>Brucella</taxon>
    </lineage>
</organism>
<dbReference type="EMBL" id="VZPE01000001">
    <property type="protein sequence ID" value="KAB0573405.1"/>
    <property type="molecule type" value="Genomic_DNA"/>
</dbReference>
<reference evidence="1" key="1">
    <citation type="submission" date="2019-09" db="EMBL/GenBank/DDBJ databases">
        <title>Draft genome sequences of 48 bacterial type strains from the CCUG.</title>
        <authorList>
            <person name="Tunovic T."/>
            <person name="Pineiro-Iglesias B."/>
            <person name="Unosson C."/>
            <person name="Inganas E."/>
            <person name="Ohlen M."/>
            <person name="Cardew S."/>
            <person name="Jensie-Markopoulos S."/>
            <person name="Salva-Serra F."/>
            <person name="Jaen-Luchoro D."/>
            <person name="Karlsson R."/>
            <person name="Svensson-Stadler L."/>
            <person name="Chun J."/>
            <person name="Moore E."/>
        </authorList>
    </citation>
    <scope>NUCLEOTIDE SEQUENCE</scope>
    <source>
        <strain evidence="1">CCUG 50899</strain>
    </source>
</reference>
<dbReference type="AlphaFoldDB" id="A0A643F548"/>
<dbReference type="RefSeq" id="WP_128093099.1">
    <property type="nucleotide sequence ID" value="NZ_JBHEEN010000001.1"/>
</dbReference>